<keyword evidence="2" id="KW-0802">TPR repeat</keyword>
<feature type="region of interest" description="Disordered" evidence="3">
    <location>
        <begin position="1159"/>
        <end position="1178"/>
    </location>
</feature>
<dbReference type="Gene3D" id="1.25.40.10">
    <property type="entry name" value="Tetratricopeptide repeat domain"/>
    <property type="match status" value="3"/>
</dbReference>
<feature type="domain" description="AAA+ ATPase" evidence="4">
    <location>
        <begin position="284"/>
        <end position="446"/>
    </location>
</feature>
<proteinExistence type="predicted"/>
<dbReference type="PRINTS" id="PR00381">
    <property type="entry name" value="KINESINLIGHT"/>
</dbReference>
<dbReference type="InterPro" id="IPR003593">
    <property type="entry name" value="AAA+_ATPase"/>
</dbReference>
<dbReference type="InterPro" id="IPR019734">
    <property type="entry name" value="TPR_rpt"/>
</dbReference>
<dbReference type="AlphaFoldDB" id="A0A6N3ACA5"/>
<dbReference type="InterPro" id="IPR027417">
    <property type="entry name" value="P-loop_NTPase"/>
</dbReference>
<dbReference type="PANTHER" id="PTHR19860:SF40">
    <property type="entry name" value="WD40 REPEAT-CONTAINING PROTEIN"/>
    <property type="match status" value="1"/>
</dbReference>
<evidence type="ECO:0000256" key="3">
    <source>
        <dbReference type="SAM" id="MobiDB-lite"/>
    </source>
</evidence>
<dbReference type="InterPro" id="IPR011990">
    <property type="entry name" value="TPR-like_helical_dom_sf"/>
</dbReference>
<dbReference type="InterPro" id="IPR051191">
    <property type="entry name" value="DCAF12"/>
</dbReference>
<dbReference type="SUPFAM" id="SSF52540">
    <property type="entry name" value="P-loop containing nucleoside triphosphate hydrolases"/>
    <property type="match status" value="1"/>
</dbReference>
<dbReference type="RefSeq" id="WP_156564928.1">
    <property type="nucleotide sequence ID" value="NZ_CACRTZ010000004.1"/>
</dbReference>
<keyword evidence="1" id="KW-0677">Repeat</keyword>
<organism evidence="5">
    <name type="scientific">Phytobacter massiliensis</name>
    <dbReference type="NCBI Taxonomy" id="1485952"/>
    <lineage>
        <taxon>Bacteria</taxon>
        <taxon>Pseudomonadati</taxon>
        <taxon>Pseudomonadota</taxon>
        <taxon>Gammaproteobacteria</taxon>
        <taxon>Enterobacterales</taxon>
        <taxon>Enterobacteriaceae</taxon>
        <taxon>Phytobacter</taxon>
    </lineage>
</organism>
<dbReference type="EMBL" id="CACRTZ010000004">
    <property type="protein sequence ID" value="VYT88333.1"/>
    <property type="molecule type" value="Genomic_DNA"/>
</dbReference>
<feature type="repeat" description="TPR" evidence="2">
    <location>
        <begin position="891"/>
        <end position="924"/>
    </location>
</feature>
<feature type="repeat" description="TPR" evidence="2">
    <location>
        <begin position="807"/>
        <end position="840"/>
    </location>
</feature>
<dbReference type="PANTHER" id="PTHR19860">
    <property type="entry name" value="DDB1- AND CUL4-ASSOCIATED FACTOR 12-RELATED"/>
    <property type="match status" value="1"/>
</dbReference>
<dbReference type="GO" id="GO:0080008">
    <property type="term" value="C:Cul4-RING E3 ubiquitin ligase complex"/>
    <property type="evidence" value="ECO:0007669"/>
    <property type="project" value="TreeGrafter"/>
</dbReference>
<dbReference type="InterPro" id="IPR025139">
    <property type="entry name" value="DUF4062"/>
</dbReference>
<sequence>MPQPRQIRLFLSSTFRDMESERHELLTRVFPLFRQRCLERQVVFSEIDLRWGITEEDAQNGQTVQICLEEIARCRALGVPPFFIGFIGERYGWVPQPENLEHYWQSAQHGDNRWAARIETALAQGISVTELEMRVGFMDDADDDIKRRVQIYFRHPDLTAAIAGGAQSEAAGFYERDPAGQQKLAALKSAIREHHAASIGVDGYRDISEFGEQVLRFLHDQLDALFPAQNVPDEQQLRQAQQQSYALSRREGYVPLTALRQHVATWVANTLDATLSESVPDRDALNRLALVGPSGRGKSAFMADLAAGAFPHALVVAHFVGADGDNSPEGWRERVLAAIAPWLPDDAAIPPAGEARWAAFPALVNAAQARAGQPFIFLLDAVNQFSPAQEGVSRLDALRFSRGTLLIATSTEALTSQWPALTFPEMDDATRRAAIDCILQHYSKKLPAVLVEQLAAAPACGNALFLRLVLEELRLHASHESLSARLASLLSYTDAGELFLALLNETDRDFRAEGEALASHAATLIAVSRAGLSHRDLAALLAPHLHGSAPRMADQHLLRLIARLAPFCLNDDGRLRITHTLFTHALATRSPLMMPSRRALVAWFAGNDAFSLAERAFQWLTLDEEERLVQTLGRIDDFTTLQQHYPELTGRIMLALGAGRSTLSLPLNALAESWNSPHPDARFTPAVNPVSAWFLQQGFWLIGMRWSALMPGLMRKLFPQDFISYMGAVNNLGLFYRLLARYDQAEPLFRDALALMRKTLPPGHPDLAIVLNNLAGVYGSQGRDAEAEPLLLEAQRGLSGEDGIQYANITQSLGECYQRLEQYDKAETLMRQALAVRERLQGKSHPDMLGLKRSLGGLWMEMGRYGEAEPLLEEVLRQRRTILPPAHPDIAVSLNELGELYYRQQQGDKAAPLFEEMLAIKRESLPPGHPGIAEGLQYLAELRRAQGRMEEAEVLFLEGLTILEHSLSSGDENLLFARQYLIDLYIEQEQHGKTIPQYQALIAAQDEQAPPDSPQTLQLLLNLALACLGEGRLEDAEAAWRQWLDRQQETLAPEDPHGLDVMRNIACICKEQGRYEEAKTLMLRLVALRFEHHPDDDGNNAQSLYDLGDVYYLLEEYQQAEFIYRWLFNLVDPVMQDDNPEKVKLLQRLVELGRRNVQAERAPAPPQPQIPPPEVTPVAKSALSDRLRGVWRKLTR</sequence>
<evidence type="ECO:0000256" key="2">
    <source>
        <dbReference type="PROSITE-ProRule" id="PRU00339"/>
    </source>
</evidence>
<dbReference type="SMART" id="SM00028">
    <property type="entry name" value="TPR"/>
    <property type="match status" value="8"/>
</dbReference>
<dbReference type="PROSITE" id="PS50005">
    <property type="entry name" value="TPR"/>
    <property type="match status" value="2"/>
</dbReference>
<protein>
    <submittedName>
        <fullName evidence="5">Tetratricopeptide repeat protein</fullName>
    </submittedName>
</protein>
<reference evidence="5" key="1">
    <citation type="submission" date="2019-11" db="EMBL/GenBank/DDBJ databases">
        <authorList>
            <person name="Feng L."/>
        </authorList>
    </citation>
    <scope>NUCLEOTIDE SEQUENCE</scope>
    <source>
        <strain evidence="5">EMassiliensisLFYP7</strain>
    </source>
</reference>
<dbReference type="Pfam" id="PF13271">
    <property type="entry name" value="DUF4062"/>
    <property type="match status" value="1"/>
</dbReference>
<feature type="compositionally biased region" description="Pro residues" evidence="3">
    <location>
        <begin position="1163"/>
        <end position="1175"/>
    </location>
</feature>
<gene>
    <name evidence="5" type="ORF">EMLFYP7_00858</name>
</gene>
<name>A0A6N3ACA5_9ENTR</name>
<dbReference type="SMART" id="SM00382">
    <property type="entry name" value="AAA"/>
    <property type="match status" value="1"/>
</dbReference>
<evidence type="ECO:0000313" key="5">
    <source>
        <dbReference type="EMBL" id="VYT88333.1"/>
    </source>
</evidence>
<dbReference type="Pfam" id="PF13424">
    <property type="entry name" value="TPR_12"/>
    <property type="match status" value="4"/>
</dbReference>
<evidence type="ECO:0000259" key="4">
    <source>
        <dbReference type="SMART" id="SM00382"/>
    </source>
</evidence>
<dbReference type="SUPFAM" id="SSF48452">
    <property type="entry name" value="TPR-like"/>
    <property type="match status" value="3"/>
</dbReference>
<evidence type="ECO:0000256" key="1">
    <source>
        <dbReference type="ARBA" id="ARBA00022737"/>
    </source>
</evidence>
<accession>A0A6N3ACA5</accession>